<evidence type="ECO:0000256" key="1">
    <source>
        <dbReference type="SAM" id="MobiDB-lite"/>
    </source>
</evidence>
<sequence length="161" mass="17473">MTITPEGHATQVALLDQLEAAGDLRGLWRPAFAAVDRSVFIPPDVWVWDEHTGDHRLIRRARGFASLQMTKECHQLLARAEAALGAIPNEAPSPWVSRFDEGSLANSLAHCMRQLGDLSEVHARRSGSSRCGPVHLSEVEPSANCSWSAPSSAKASQTRPA</sequence>
<dbReference type="EMBL" id="BSTX01000002">
    <property type="protein sequence ID" value="GLZ78061.1"/>
    <property type="molecule type" value="Genomic_DNA"/>
</dbReference>
<comment type="caution">
    <text evidence="2">The sequence shown here is derived from an EMBL/GenBank/DDBJ whole genome shotgun (WGS) entry which is preliminary data.</text>
</comment>
<reference evidence="2" key="1">
    <citation type="submission" date="2023-03" db="EMBL/GenBank/DDBJ databases">
        <title>Actinorhabdospora filicis NBRC 111898.</title>
        <authorList>
            <person name="Ichikawa N."/>
            <person name="Sato H."/>
            <person name="Tonouchi N."/>
        </authorList>
    </citation>
    <scope>NUCLEOTIDE SEQUENCE</scope>
    <source>
        <strain evidence="2">NBRC 111898</strain>
    </source>
</reference>
<feature type="region of interest" description="Disordered" evidence="1">
    <location>
        <begin position="139"/>
        <end position="161"/>
    </location>
</feature>
<accession>A0A9W6SLM7</accession>
<feature type="compositionally biased region" description="Polar residues" evidence="1">
    <location>
        <begin position="143"/>
        <end position="161"/>
    </location>
</feature>
<dbReference type="AlphaFoldDB" id="A0A9W6SLM7"/>
<evidence type="ECO:0000313" key="2">
    <source>
        <dbReference type="EMBL" id="GLZ78061.1"/>
    </source>
</evidence>
<organism evidence="2 3">
    <name type="scientific">Actinorhabdospora filicis</name>
    <dbReference type="NCBI Taxonomy" id="1785913"/>
    <lineage>
        <taxon>Bacteria</taxon>
        <taxon>Bacillati</taxon>
        <taxon>Actinomycetota</taxon>
        <taxon>Actinomycetes</taxon>
        <taxon>Micromonosporales</taxon>
        <taxon>Micromonosporaceae</taxon>
        <taxon>Actinorhabdospora</taxon>
    </lineage>
</organism>
<protein>
    <submittedName>
        <fullName evidence="2">Uncharacterized protein</fullName>
    </submittedName>
</protein>
<gene>
    <name evidence="2" type="ORF">Afil01_28680</name>
</gene>
<keyword evidence="3" id="KW-1185">Reference proteome</keyword>
<evidence type="ECO:0000313" key="3">
    <source>
        <dbReference type="Proteomes" id="UP001165079"/>
    </source>
</evidence>
<dbReference type="RefSeq" id="WP_285663237.1">
    <property type="nucleotide sequence ID" value="NZ_BSTX01000002.1"/>
</dbReference>
<dbReference type="Proteomes" id="UP001165079">
    <property type="component" value="Unassembled WGS sequence"/>
</dbReference>
<name>A0A9W6SLM7_9ACTN</name>
<proteinExistence type="predicted"/>